<protein>
    <submittedName>
        <fullName evidence="3">CsgG/HfaB family protein</fullName>
    </submittedName>
</protein>
<comment type="caution">
    <text evidence="3">The sequence shown here is derived from an EMBL/GenBank/DDBJ whole genome shotgun (WGS) entry which is preliminary data.</text>
</comment>
<keyword evidence="4" id="KW-1185">Reference proteome</keyword>
<dbReference type="Pfam" id="PF03783">
    <property type="entry name" value="CsgG"/>
    <property type="match status" value="1"/>
</dbReference>
<evidence type="ECO:0000313" key="4">
    <source>
        <dbReference type="Proteomes" id="UP001606301"/>
    </source>
</evidence>
<feature type="compositionally biased region" description="Low complexity" evidence="1">
    <location>
        <begin position="420"/>
        <end position="439"/>
    </location>
</feature>
<keyword evidence="2" id="KW-0732">Signal</keyword>
<name>A0ABW7FEW7_9BURK</name>
<evidence type="ECO:0000313" key="3">
    <source>
        <dbReference type="EMBL" id="MFG6439272.1"/>
    </source>
</evidence>
<dbReference type="EMBL" id="JBIGHW010000001">
    <property type="protein sequence ID" value="MFG6439272.1"/>
    <property type="molecule type" value="Genomic_DNA"/>
</dbReference>
<dbReference type="InterPro" id="IPR005534">
    <property type="entry name" value="Curli_assmbl/transp-comp_CsgG"/>
</dbReference>
<dbReference type="RefSeq" id="WP_394394600.1">
    <property type="nucleotide sequence ID" value="NZ_JBIGHW010000001.1"/>
</dbReference>
<feature type="signal peptide" evidence="2">
    <location>
        <begin position="1"/>
        <end position="19"/>
    </location>
</feature>
<accession>A0ABW7FEW7</accession>
<reference evidence="3 4" key="1">
    <citation type="submission" date="2024-08" db="EMBL/GenBank/DDBJ databases">
        <authorList>
            <person name="Lu H."/>
        </authorList>
    </citation>
    <scope>NUCLEOTIDE SEQUENCE [LARGE SCALE GENOMIC DNA]</scope>
    <source>
        <strain evidence="3 4">LKC17W</strain>
    </source>
</reference>
<feature type="chain" id="PRO_5046402055" evidence="2">
    <location>
        <begin position="20"/>
        <end position="439"/>
    </location>
</feature>
<evidence type="ECO:0000256" key="1">
    <source>
        <dbReference type="SAM" id="MobiDB-lite"/>
    </source>
</evidence>
<gene>
    <name evidence="3" type="ORF">ACG0Z3_01110</name>
</gene>
<sequence>MNKTVFALLLASLAAAGQAQETGSNVEKCSKKLGVLAIAEPQQGWHHISRYGLGSPASLLRMMAQQSGCFDVVERGQGMQSIQQERALAAGGELRADSNIGQGQMQAADFVMTPSIQIGASDTGGIGGFLGGRLGLLGAIAGGLKFKEASTSILISDVRSSIQVAAAEGKASKTDFSIGGWGYGGGVVGGLGGYTSTPEGKVVAASFLDNYNKIVQTIRDQPTLVRTSSAAGEANAAASTKAEAPQQAGQMLAAKISNVKAYAEPSRDSAVVATLNRSDELVATGEVKNGFVKVDAANFSGWVQRTLVGPAVSGGVAQPAPAQVMAPAPVVAPSGGRWGQYRLNFTGSEQGEFYVNVSDRGVVTGQGHSATLGSFTVRGQVDDSGAINLGAIASRGMAMFVGQLDPRTGTMSGNWTVGDPRTGAPSASGGSGSFTGRRQ</sequence>
<feature type="region of interest" description="Disordered" evidence="1">
    <location>
        <begin position="411"/>
        <end position="439"/>
    </location>
</feature>
<organism evidence="3 4">
    <name type="scientific">Pelomonas margarita</name>
    <dbReference type="NCBI Taxonomy" id="3299031"/>
    <lineage>
        <taxon>Bacteria</taxon>
        <taxon>Pseudomonadati</taxon>
        <taxon>Pseudomonadota</taxon>
        <taxon>Betaproteobacteria</taxon>
        <taxon>Burkholderiales</taxon>
        <taxon>Sphaerotilaceae</taxon>
        <taxon>Roseateles</taxon>
    </lineage>
</organism>
<dbReference type="Proteomes" id="UP001606301">
    <property type="component" value="Unassembled WGS sequence"/>
</dbReference>
<proteinExistence type="predicted"/>
<evidence type="ECO:0000256" key="2">
    <source>
        <dbReference type="SAM" id="SignalP"/>
    </source>
</evidence>